<dbReference type="PANTHER" id="PTHR43792">
    <property type="entry name" value="GNAT FAMILY, PUTATIVE (AFU_ORTHOLOGUE AFUA_3G00765)-RELATED-RELATED"/>
    <property type="match status" value="1"/>
</dbReference>
<gene>
    <name evidence="2" type="ORF">Cpa01nite_02970</name>
</gene>
<dbReference type="PROSITE" id="PS51186">
    <property type="entry name" value="GNAT"/>
    <property type="match status" value="1"/>
</dbReference>
<dbReference type="InterPro" id="IPR051531">
    <property type="entry name" value="N-acetyltransferase"/>
</dbReference>
<dbReference type="EMBL" id="BONO01000002">
    <property type="protein sequence ID" value="GIG34916.1"/>
    <property type="molecule type" value="Genomic_DNA"/>
</dbReference>
<accession>A0A919U296</accession>
<feature type="domain" description="N-acetyltransferase" evidence="1">
    <location>
        <begin position="12"/>
        <end position="172"/>
    </location>
</feature>
<dbReference type="GO" id="GO:0016747">
    <property type="term" value="F:acyltransferase activity, transferring groups other than amino-acyl groups"/>
    <property type="evidence" value="ECO:0007669"/>
    <property type="project" value="InterPro"/>
</dbReference>
<name>A0A919U296_9CELL</name>
<dbReference type="Pfam" id="PF13302">
    <property type="entry name" value="Acetyltransf_3"/>
    <property type="match status" value="1"/>
</dbReference>
<dbReference type="AlphaFoldDB" id="A0A919U296"/>
<keyword evidence="3" id="KW-1185">Reference proteome</keyword>
<organism evidence="2 3">
    <name type="scientific">Cellulomonas pakistanensis</name>
    <dbReference type="NCBI Taxonomy" id="992287"/>
    <lineage>
        <taxon>Bacteria</taxon>
        <taxon>Bacillati</taxon>
        <taxon>Actinomycetota</taxon>
        <taxon>Actinomycetes</taxon>
        <taxon>Micrococcales</taxon>
        <taxon>Cellulomonadaceae</taxon>
        <taxon>Cellulomonas</taxon>
    </lineage>
</organism>
<dbReference type="Proteomes" id="UP000642125">
    <property type="component" value="Unassembled WGS sequence"/>
</dbReference>
<dbReference type="InterPro" id="IPR000182">
    <property type="entry name" value="GNAT_dom"/>
</dbReference>
<dbReference type="InterPro" id="IPR016181">
    <property type="entry name" value="Acyl_CoA_acyltransferase"/>
</dbReference>
<comment type="caution">
    <text evidence="2">The sequence shown here is derived from an EMBL/GenBank/DDBJ whole genome shotgun (WGS) entry which is preliminary data.</text>
</comment>
<dbReference type="PANTHER" id="PTHR43792:SF1">
    <property type="entry name" value="N-ACETYLTRANSFERASE DOMAIN-CONTAINING PROTEIN"/>
    <property type="match status" value="1"/>
</dbReference>
<sequence>MTDHRHVTTDRLVLTAPVPGDLPELHRLHADPRAYRHWPHGRHTTPEQTARLVAGYTDSWDRYGLGAWVVRAADDGRLVGMGGCSVRGGVGWNLYYRLDPAEWGRGYAQEVVAVARAAAGEVRPDLPVLAYLLEVNEGSRRTAERTGLTRVWRGPDAGNPDPGAVRLVYADRAVDDRVLAAFTEV</sequence>
<reference evidence="2" key="1">
    <citation type="submission" date="2021-01" db="EMBL/GenBank/DDBJ databases">
        <title>Whole genome shotgun sequence of Cellulomonas pakistanensis NBRC 110800.</title>
        <authorList>
            <person name="Komaki H."/>
            <person name="Tamura T."/>
        </authorList>
    </citation>
    <scope>NUCLEOTIDE SEQUENCE</scope>
    <source>
        <strain evidence="2">NBRC 110800</strain>
    </source>
</reference>
<dbReference type="RefSeq" id="WP_203666969.1">
    <property type="nucleotide sequence ID" value="NZ_BONO01000002.1"/>
</dbReference>
<evidence type="ECO:0000313" key="2">
    <source>
        <dbReference type="EMBL" id="GIG34916.1"/>
    </source>
</evidence>
<dbReference type="Gene3D" id="3.40.630.30">
    <property type="match status" value="1"/>
</dbReference>
<protein>
    <submittedName>
        <fullName evidence="2">GNAT family acetyltransferase</fullName>
    </submittedName>
</protein>
<proteinExistence type="predicted"/>
<evidence type="ECO:0000313" key="3">
    <source>
        <dbReference type="Proteomes" id="UP000642125"/>
    </source>
</evidence>
<dbReference type="SUPFAM" id="SSF55729">
    <property type="entry name" value="Acyl-CoA N-acyltransferases (Nat)"/>
    <property type="match status" value="1"/>
</dbReference>
<evidence type="ECO:0000259" key="1">
    <source>
        <dbReference type="PROSITE" id="PS51186"/>
    </source>
</evidence>